<keyword evidence="2" id="KW-1185">Reference proteome</keyword>
<proteinExistence type="predicted"/>
<dbReference type="InterPro" id="IPR012674">
    <property type="entry name" value="Calycin"/>
</dbReference>
<name>A0A927CTI9_9BACL</name>
<comment type="caution">
    <text evidence="1">The sequence shown here is derived from an EMBL/GenBank/DDBJ whole genome shotgun (WGS) entry which is preliminary data.</text>
</comment>
<accession>A0A927CTI9</accession>
<evidence type="ECO:0000313" key="1">
    <source>
        <dbReference type="EMBL" id="MBD2871601.1"/>
    </source>
</evidence>
<reference evidence="1" key="1">
    <citation type="submission" date="2020-09" db="EMBL/GenBank/DDBJ databases">
        <title>A novel bacterium of genus Paenibacillus, isolated from South China Sea.</title>
        <authorList>
            <person name="Huang H."/>
            <person name="Mo K."/>
            <person name="Hu Y."/>
        </authorList>
    </citation>
    <scope>NUCLEOTIDE SEQUENCE</scope>
    <source>
        <strain evidence="1">IB182493</strain>
    </source>
</reference>
<dbReference type="InterPro" id="IPR015231">
    <property type="entry name" value="DUF1934"/>
</dbReference>
<dbReference type="RefSeq" id="WP_190865542.1">
    <property type="nucleotide sequence ID" value="NZ_JACXIY010000033.1"/>
</dbReference>
<gene>
    <name evidence="1" type="ORF">IDH41_23710</name>
</gene>
<sequence length="152" mass="17108">MGQSGKVRIALESVQDGSSHVHTYAGEWFRKELSVFVRYVEPAQEEEPGAGEVRTLVRYRPGELSIVRRGAVESEQLFAPGMRRTGYYRSRAASFPLETDTKLLRLAAGQGEGADGLPGALPFTLEWQYELLVGEQMSGRFHIRLHIREEQD</sequence>
<protein>
    <submittedName>
        <fullName evidence="1">DUF1934 domain-containing protein</fullName>
    </submittedName>
</protein>
<dbReference type="AlphaFoldDB" id="A0A927CTI9"/>
<dbReference type="Gene3D" id="2.40.128.20">
    <property type="match status" value="1"/>
</dbReference>
<dbReference type="SUPFAM" id="SSF50814">
    <property type="entry name" value="Lipocalins"/>
    <property type="match status" value="1"/>
</dbReference>
<dbReference type="Proteomes" id="UP000632125">
    <property type="component" value="Unassembled WGS sequence"/>
</dbReference>
<evidence type="ECO:0000313" key="2">
    <source>
        <dbReference type="Proteomes" id="UP000632125"/>
    </source>
</evidence>
<organism evidence="1 2">
    <name type="scientific">Paenibacillus arenilitoris</name>
    <dbReference type="NCBI Taxonomy" id="2772299"/>
    <lineage>
        <taxon>Bacteria</taxon>
        <taxon>Bacillati</taxon>
        <taxon>Bacillota</taxon>
        <taxon>Bacilli</taxon>
        <taxon>Bacillales</taxon>
        <taxon>Paenibacillaceae</taxon>
        <taxon>Paenibacillus</taxon>
    </lineage>
</organism>
<dbReference type="EMBL" id="JACXIY010000033">
    <property type="protein sequence ID" value="MBD2871601.1"/>
    <property type="molecule type" value="Genomic_DNA"/>
</dbReference>
<dbReference type="Pfam" id="PF09148">
    <property type="entry name" value="DUF1934"/>
    <property type="match status" value="1"/>
</dbReference>